<name>A0A679HVI4_9RHOO</name>
<gene>
    <name evidence="1" type="ORF">ICHIAU1_04820</name>
</gene>
<dbReference type="InterPro" id="IPR036388">
    <property type="entry name" value="WH-like_DNA-bd_sf"/>
</dbReference>
<protein>
    <submittedName>
        <fullName evidence="1">Uncharacterized protein</fullName>
    </submittedName>
</protein>
<evidence type="ECO:0000313" key="2">
    <source>
        <dbReference type="Proteomes" id="UP000463961"/>
    </source>
</evidence>
<keyword evidence="2" id="KW-1185">Reference proteome</keyword>
<dbReference type="RefSeq" id="WP_162048867.1">
    <property type="nucleotide sequence ID" value="NZ_AP019011.1"/>
</dbReference>
<dbReference type="OrthoDB" id="8664638at2"/>
<organism evidence="1 2">
    <name type="scientific">Fluviibacter phosphoraccumulans</name>
    <dbReference type="NCBI Taxonomy" id="1751046"/>
    <lineage>
        <taxon>Bacteria</taxon>
        <taxon>Pseudomonadati</taxon>
        <taxon>Pseudomonadota</taxon>
        <taxon>Betaproteobacteria</taxon>
        <taxon>Rhodocyclales</taxon>
        <taxon>Fluviibacteraceae</taxon>
        <taxon>Fluviibacter</taxon>
    </lineage>
</organism>
<dbReference type="Proteomes" id="UP000463961">
    <property type="component" value="Chromosome"/>
</dbReference>
<evidence type="ECO:0000313" key="1">
    <source>
        <dbReference type="EMBL" id="BBU68199.1"/>
    </source>
</evidence>
<dbReference type="SUPFAM" id="SSF46785">
    <property type="entry name" value="Winged helix' DNA-binding domain"/>
    <property type="match status" value="1"/>
</dbReference>
<dbReference type="AlphaFoldDB" id="A0A679HVI4"/>
<accession>A0A679HVI4</accession>
<proteinExistence type="predicted"/>
<sequence length="112" mass="12747">MDTICALLELREWESEHFPLCSSIGQSVFAYIAKQHLSGNTPTVKQLIHDLEGYSRAGIRLQLKRLEAEGWIELTNGMSDARNRHVATTSKLDHLLHAYKSEVRKKLVETSK</sequence>
<reference evidence="2" key="1">
    <citation type="submission" date="2020-01" db="EMBL/GenBank/DDBJ databases">
        <title>Phosphoaccumulans saitamaens gen. nov., sp. nov., a polyphosphate accumulating bacterium isolated from surface river water.</title>
        <authorList>
            <person name="Watanabe K."/>
            <person name="Suda W."/>
        </authorList>
    </citation>
    <scope>NUCLEOTIDE SEQUENCE [LARGE SCALE GENOMIC DNA]</scope>
    <source>
        <strain evidence="2">ICHIAU1</strain>
    </source>
</reference>
<dbReference type="InterPro" id="IPR036390">
    <property type="entry name" value="WH_DNA-bd_sf"/>
</dbReference>
<dbReference type="EMBL" id="AP022345">
    <property type="protein sequence ID" value="BBU68199.1"/>
    <property type="molecule type" value="Genomic_DNA"/>
</dbReference>
<dbReference type="Gene3D" id="1.10.10.10">
    <property type="entry name" value="Winged helix-like DNA-binding domain superfamily/Winged helix DNA-binding domain"/>
    <property type="match status" value="1"/>
</dbReference>